<gene>
    <name evidence="2" type="ordered locus">AM1_4254</name>
</gene>
<accession>B0CCS1</accession>
<dbReference type="OrthoDB" id="266913at2"/>
<dbReference type="HOGENOM" id="CLU_296240_0_0_3"/>
<evidence type="ECO:0000256" key="1">
    <source>
        <dbReference type="SAM" id="MobiDB-lite"/>
    </source>
</evidence>
<dbReference type="Proteomes" id="UP000000268">
    <property type="component" value="Chromosome"/>
</dbReference>
<evidence type="ECO:0000313" key="2">
    <source>
        <dbReference type="EMBL" id="ABW29233.1"/>
    </source>
</evidence>
<organism evidence="2 3">
    <name type="scientific">Acaryochloris marina (strain MBIC 11017)</name>
    <dbReference type="NCBI Taxonomy" id="329726"/>
    <lineage>
        <taxon>Bacteria</taxon>
        <taxon>Bacillati</taxon>
        <taxon>Cyanobacteriota</taxon>
        <taxon>Cyanophyceae</taxon>
        <taxon>Acaryochloridales</taxon>
        <taxon>Acaryochloridaceae</taxon>
        <taxon>Acaryochloris</taxon>
    </lineage>
</organism>
<sequence length="1019" mass="112700">MKKQLTATINDNQKLALQYLEGRGIDSDSQARLGIKHTTREEGVTLGFSKAHIPSTGAILVPIDGTGKAGKYIAKPLYPDESVRKHHAEELKKIEVLRAKKEGREPREIRLSKYLRQTSEHLNRIGATYPMVYSPYQVLNPDKPKPKSMAKTVLTEDLIGCIKLAIMGVRCDHADGVWIVKNDQIIDVIGGAEHTARDYDTYLCDADWVTNSNVARATVRTAVTLEIKVGSLPVSPDTAIKGVDEWADANPSADQIAFEMMVLKNSQSAADWIKTLLDVKLFLVSKGFSDSHSTVIANQCRDATLSELVNAFGANGTLTLAPVLALPEKCKPKITELNRLARGIDSPIHGAQDGQSDKSDRLDNSEVTDVLVSIVKSRCELFHDAEEQVYADVEVNGCRHTYPVEGREFSRWLTHALYKEHEQSPSSEVMKSALNTVISMGVFDGVERKVWIRTAKLGGTIYIDLCNEKWQAIEVDSRGWRIVDRPPVRFLRPPGTLSLPTPEAGGDISELRDLMGLSGQENEQVWLLLLWFTLFCYVPEKTYPVLFLTAPRGSAKSTKAEQLKSFIDPSKAPLIGLKTDRQAMGVAGRRRWFLVYDNVSSISPNASDIICQVATGFGYSTRTLFTTMDETIVEFTRPQAITAIDHVVARDDLADRTLVVPLPKISDDQRKTKQELDESHAESAPGILGALMSLLSGIIANLPNVQSEWLPRMADFGLFCMASEKPLKLTDGTFERVFKANRQQAQEAVLHSSPFAELLLDFMDKWSGDLYTAPWAKFFSDLKAFARDTDQPWSKTYPQTTRGLSRAINRLAPDLGSAGLATEVWRTKKAKGVEILKIGDNPPKTSSSDPYGRVEISSLSSPIAEAHIYQENSGDRKGDDKCLKDDDKTYKAQTHTQQELRVTGNDKAAIGDDTAKEYSHPTNPSTASVLAKGDDNDNKLSSPYGLGKQEKKTSSQRNLEELPYEVGDRIVFAKGQRADGRVYEITSIKPAGVKVKLPSGKDDLTLWPLDHIKGVQDSA</sequence>
<name>B0CCS1_ACAM1</name>
<dbReference type="eggNOG" id="COG3378">
    <property type="taxonomic scope" value="Bacteria"/>
</dbReference>
<dbReference type="STRING" id="329726.AM1_4254"/>
<dbReference type="AlphaFoldDB" id="B0CCS1"/>
<dbReference type="RefSeq" id="WP_012164564.1">
    <property type="nucleotide sequence ID" value="NC_009925.1"/>
</dbReference>
<proteinExistence type="predicted"/>
<evidence type="ECO:0000313" key="3">
    <source>
        <dbReference type="Proteomes" id="UP000000268"/>
    </source>
</evidence>
<protein>
    <submittedName>
        <fullName evidence="2">Uncharacterized protein</fullName>
    </submittedName>
</protein>
<keyword evidence="3" id="KW-1185">Reference proteome</keyword>
<dbReference type="KEGG" id="amr:AM1_4254"/>
<dbReference type="EMBL" id="CP000828">
    <property type="protein sequence ID" value="ABW29233.1"/>
    <property type="molecule type" value="Genomic_DNA"/>
</dbReference>
<reference evidence="2 3" key="1">
    <citation type="journal article" date="2008" name="Proc. Natl. Acad. Sci. U.S.A.">
        <title>Niche adaptation and genome expansion in the chlorophyll d-producing cyanobacterium Acaryochloris marina.</title>
        <authorList>
            <person name="Swingley W.D."/>
            <person name="Chen M."/>
            <person name="Cheung P.C."/>
            <person name="Conrad A.L."/>
            <person name="Dejesa L.C."/>
            <person name="Hao J."/>
            <person name="Honchak B.M."/>
            <person name="Karbach L.E."/>
            <person name="Kurdoglu A."/>
            <person name="Lahiri S."/>
            <person name="Mastrian S.D."/>
            <person name="Miyashita H."/>
            <person name="Page L."/>
            <person name="Ramakrishna P."/>
            <person name="Satoh S."/>
            <person name="Sattley W.M."/>
            <person name="Shimada Y."/>
            <person name="Taylor H.L."/>
            <person name="Tomo T."/>
            <person name="Tsuchiya T."/>
            <person name="Wang Z.T."/>
            <person name="Raymond J."/>
            <person name="Mimuro M."/>
            <person name="Blankenship R.E."/>
            <person name="Touchman J.W."/>
        </authorList>
    </citation>
    <scope>NUCLEOTIDE SEQUENCE [LARGE SCALE GENOMIC DNA]</scope>
    <source>
        <strain evidence="3">MBIC 11017</strain>
    </source>
</reference>
<feature type="region of interest" description="Disordered" evidence="1">
    <location>
        <begin position="912"/>
        <end position="957"/>
    </location>
</feature>